<accession>A0AB35UK42</accession>
<feature type="domain" description="Predicted membrane protein YciQ-like C-terminal" evidence="4">
    <location>
        <begin position="441"/>
        <end position="721"/>
    </location>
</feature>
<feature type="transmembrane region" description="Helical" evidence="2">
    <location>
        <begin position="614"/>
        <end position="636"/>
    </location>
</feature>
<feature type="transmembrane region" description="Helical" evidence="2">
    <location>
        <begin position="557"/>
        <end position="575"/>
    </location>
</feature>
<evidence type="ECO:0000259" key="4">
    <source>
        <dbReference type="Pfam" id="PF20990"/>
    </source>
</evidence>
<sequence>MKKIQRGIIMVLTMILVLLSGHEIMAEDVDYVYEDLNVKVEINDKREYHVTETMVVDFENEMHGIIRNIPLKSDTEKVRIKNIDVSGMPFSVSEEHENAVVRIGDPDVTVSGIHEITLEYTLTHYQDYDHEYDYVYVNVLGTDYDTEIKHFHAEVIFPFADELINYKVTSGTRGSTWNNYVNEMMADDRLMIEADDTLPAKVGVTVQMRFTEGVFSSAPSYPYPYVLENSDCQIEIDKNQDLHVTQTIDYQTENRYLGISIPFISAGWDASAYRIDDFEAVGDAEVRVSGDAFRLQPEKEEGRVVVSYIIHPYYLLDQDISFVLNDPDEDTQIKHFSLTLTMPSIPELNVYLQRYDADTNTDRYQITQADNTIMLETTQPIEAAEIFKLTLPINAADYQRDSGFYPRLAAGLGGLLVTIVCALRFLVYRKKSLTIPVNFYPPKGMNSAEAGYVIDLKLSDSDVTSLIFNWADRGYLKIHFIDREYSFEKIKNADSSMADYEQRLFNAMFRYSSDGFVSHAMLRAFYFDLRDAKKSIERKYTRDKSLTLKSADVMRKLFINLSLLPLLIFLLLNNYEIYRDSFNLVILCVMLVPMLLAANRMLTMYFRQKEGRNNKVYLGFGFLMGLLLIYICILITEVSLSLELLISLFSCMALLIIASGIHKNSEYRNELLVPLLGFKEFIKAAEKDRLEMLLEEDPEYYYHVLPYAQVLHVSKIWINKFKDLTVPPPTWYVGEEAWSAKDFDFIVHDIEKEIELVSKARAHSSFDSSDDSGYSGGDGGFSSGGSSGGGSGGGGSRGW</sequence>
<feature type="region of interest" description="Disordered" evidence="1">
    <location>
        <begin position="764"/>
        <end position="799"/>
    </location>
</feature>
<dbReference type="InterPro" id="IPR018702">
    <property type="entry name" value="DUF2207"/>
</dbReference>
<dbReference type="EMBL" id="JALDAW010000008">
    <property type="protein sequence ID" value="MDY5167075.1"/>
    <property type="molecule type" value="Genomic_DNA"/>
</dbReference>
<evidence type="ECO:0000259" key="3">
    <source>
        <dbReference type="Pfam" id="PF09972"/>
    </source>
</evidence>
<dbReference type="Proteomes" id="UP001276902">
    <property type="component" value="Unassembled WGS sequence"/>
</dbReference>
<name>A0AB35UK42_9FIRM</name>
<comment type="caution">
    <text evidence="5">The sequence shown here is derived from an EMBL/GenBank/DDBJ whole genome shotgun (WGS) entry which is preliminary data.</text>
</comment>
<dbReference type="Pfam" id="PF20990">
    <property type="entry name" value="DUF2207_C"/>
    <property type="match status" value="1"/>
</dbReference>
<keyword evidence="2" id="KW-0812">Transmembrane</keyword>
<gene>
    <name evidence="5" type="ORF">MQE39_02920</name>
</gene>
<evidence type="ECO:0000313" key="5">
    <source>
        <dbReference type="EMBL" id="MDY5167075.1"/>
    </source>
</evidence>
<dbReference type="Pfam" id="PF09972">
    <property type="entry name" value="DUF2207"/>
    <property type="match status" value="2"/>
</dbReference>
<evidence type="ECO:0000313" key="6">
    <source>
        <dbReference type="Proteomes" id="UP001276902"/>
    </source>
</evidence>
<proteinExistence type="predicted"/>
<protein>
    <submittedName>
        <fullName evidence="5">DUF2207 domain-containing protein</fullName>
    </submittedName>
</protein>
<feature type="compositionally biased region" description="Gly residues" evidence="1">
    <location>
        <begin position="774"/>
        <end position="799"/>
    </location>
</feature>
<organism evidence="5 6">
    <name type="scientific">Dielma fastidiosa</name>
    <dbReference type="NCBI Taxonomy" id="1034346"/>
    <lineage>
        <taxon>Bacteria</taxon>
        <taxon>Bacillati</taxon>
        <taxon>Bacillota</taxon>
        <taxon>Erysipelotrichia</taxon>
        <taxon>Erysipelotrichales</taxon>
        <taxon>Erysipelotrichaceae</taxon>
        <taxon>Dielma</taxon>
    </lineage>
</organism>
<dbReference type="AlphaFoldDB" id="A0AB35UK42"/>
<reference evidence="5" key="1">
    <citation type="submission" date="2022-03" db="EMBL/GenBank/DDBJ databases">
        <title>First case of bacteraemia caused by Dielma fastidiosa in a patient hospitalised with diverticulitis.</title>
        <authorList>
            <person name="Forman-Ankjaer B."/>
            <person name="Hvid-Jensen F."/>
            <person name="Kobel C.M."/>
            <person name="Greve T."/>
        </authorList>
    </citation>
    <scope>NUCLEOTIDE SEQUENCE</scope>
    <source>
        <strain evidence="5">AUH_DF_2021</strain>
    </source>
</reference>
<feature type="transmembrane region" description="Helical" evidence="2">
    <location>
        <begin position="408"/>
        <end position="427"/>
    </location>
</feature>
<feature type="domain" description="DUF2207" evidence="3">
    <location>
        <begin position="228"/>
        <end position="363"/>
    </location>
</feature>
<feature type="transmembrane region" description="Helical" evidence="2">
    <location>
        <begin position="642"/>
        <end position="661"/>
    </location>
</feature>
<dbReference type="InterPro" id="IPR048389">
    <property type="entry name" value="YciQ-like_C"/>
</dbReference>
<feature type="transmembrane region" description="Helical" evidence="2">
    <location>
        <begin position="581"/>
        <end position="602"/>
    </location>
</feature>
<keyword evidence="2" id="KW-0472">Membrane</keyword>
<feature type="domain" description="DUF2207" evidence="3">
    <location>
        <begin position="34"/>
        <end position="210"/>
    </location>
</feature>
<evidence type="ECO:0000256" key="2">
    <source>
        <dbReference type="SAM" id="Phobius"/>
    </source>
</evidence>
<evidence type="ECO:0000256" key="1">
    <source>
        <dbReference type="SAM" id="MobiDB-lite"/>
    </source>
</evidence>
<keyword evidence="2" id="KW-1133">Transmembrane helix</keyword>
<dbReference type="RefSeq" id="WP_320883007.1">
    <property type="nucleotide sequence ID" value="NZ_BAABZA010000001.1"/>
</dbReference>